<dbReference type="GeneID" id="19467328"/>
<comment type="subcellular location">
    <subcellularLocation>
        <location evidence="1">Nucleus</location>
    </subcellularLocation>
</comment>
<dbReference type="GO" id="GO:0045944">
    <property type="term" value="P:positive regulation of transcription by RNA polymerase II"/>
    <property type="evidence" value="ECO:0007669"/>
    <property type="project" value="TreeGrafter"/>
</dbReference>
<keyword evidence="2" id="KW-0539">Nucleus</keyword>
<dbReference type="InterPro" id="IPR021858">
    <property type="entry name" value="Fun_TF"/>
</dbReference>
<dbReference type="AlphaFoldDB" id="S3CD13"/>
<dbReference type="GO" id="GO:0003700">
    <property type="term" value="F:DNA-binding transcription factor activity"/>
    <property type="evidence" value="ECO:0007669"/>
    <property type="project" value="TreeGrafter"/>
</dbReference>
<evidence type="ECO:0000313" key="4">
    <source>
        <dbReference type="Proteomes" id="UP000016922"/>
    </source>
</evidence>
<dbReference type="EMBL" id="KE145373">
    <property type="protein sequence ID" value="EPE24427.1"/>
    <property type="molecule type" value="Genomic_DNA"/>
</dbReference>
<keyword evidence="4" id="KW-1185">Reference proteome</keyword>
<evidence type="ECO:0000256" key="1">
    <source>
        <dbReference type="ARBA" id="ARBA00004123"/>
    </source>
</evidence>
<dbReference type="GO" id="GO:0005634">
    <property type="term" value="C:nucleus"/>
    <property type="evidence" value="ECO:0007669"/>
    <property type="project" value="UniProtKB-SubCell"/>
</dbReference>
<reference evidence="3 4" key="1">
    <citation type="journal article" date="2013" name="BMC Genomics">
        <title>Genomics-driven discovery of the pneumocandin biosynthetic gene cluster in the fungus Glarea lozoyensis.</title>
        <authorList>
            <person name="Chen L."/>
            <person name="Yue Q."/>
            <person name="Zhang X."/>
            <person name="Xiang M."/>
            <person name="Wang C."/>
            <person name="Li S."/>
            <person name="Che Y."/>
            <person name="Ortiz-Lopez F.J."/>
            <person name="Bills G.F."/>
            <person name="Liu X."/>
            <person name="An Z."/>
        </authorList>
    </citation>
    <scope>NUCLEOTIDE SEQUENCE [LARGE SCALE GENOMIC DNA]</scope>
    <source>
        <strain evidence="4">ATCC 20868 / MF5171</strain>
    </source>
</reference>
<organism evidence="3 4">
    <name type="scientific">Glarea lozoyensis (strain ATCC 20868 / MF5171)</name>
    <dbReference type="NCBI Taxonomy" id="1116229"/>
    <lineage>
        <taxon>Eukaryota</taxon>
        <taxon>Fungi</taxon>
        <taxon>Dikarya</taxon>
        <taxon>Ascomycota</taxon>
        <taxon>Pezizomycotina</taxon>
        <taxon>Leotiomycetes</taxon>
        <taxon>Helotiales</taxon>
        <taxon>Helotiaceae</taxon>
        <taxon>Glarea</taxon>
    </lineage>
</organism>
<sequence length="581" mass="63856">MESTTLTDQQNSYNESDLTSLVPADEKLADSNFLLDSNGLAAENDYLSSELPSAHFSGINYESFFSGDESYRSEFGPLTGDEKYDHYNIQEEISSDYEKSHSPIGLAVLKCKSVASAEDIASLIPQTLVSANFDADTTGLQNGYNFEVDTNPIINSGSVGFTHHSVSSISSASSTKPSASGYQMSNFQKPSTPAEADLLLYYMEDVCEKQFLVLTKADRGSLYMAITKFELPYWATLGLACYCKGSVDSLEMAHFYTNLAILELRKTFLLLEYEEQSFSQVLLCCFSIIQLMFLEKLSGNHEACKMHLDAACNLLANLKRNRSMDGLSDTDPVNSTMLHLTVGTLRWFDVLLSCSLHSLPTTSAQLPDLLQVNNHTTKLSDGFACQSLVLSALIESLELDHWKAAAATQGRLSVGELVNRASAIERNIASAQSLVEQSEEKISASIDKSCGNELFPKVMNIFIAITRVYLQVIVSGSYRQVAEIEQAVSNTITLFKQLSSTEISTYLVWPFCFVGCLTTGSDREIVTSLAENVTSQVAGSSNLKSAYAVVKECWRLLDEEVMLDPDWSSAMKSLACPMTLL</sequence>
<dbReference type="GO" id="GO:0000976">
    <property type="term" value="F:transcription cis-regulatory region binding"/>
    <property type="evidence" value="ECO:0007669"/>
    <property type="project" value="TreeGrafter"/>
</dbReference>
<evidence type="ECO:0000256" key="2">
    <source>
        <dbReference type="ARBA" id="ARBA00023242"/>
    </source>
</evidence>
<evidence type="ECO:0000313" key="3">
    <source>
        <dbReference type="EMBL" id="EPE24427.1"/>
    </source>
</evidence>
<dbReference type="KEGG" id="glz:GLAREA_08279"/>
<dbReference type="RefSeq" id="XP_008088515.1">
    <property type="nucleotide sequence ID" value="XM_008090324.1"/>
</dbReference>
<name>S3CD13_GLAL2</name>
<proteinExistence type="predicted"/>
<dbReference type="PANTHER" id="PTHR37534:SF26">
    <property type="entry name" value="TRANSCRIPTION FACTOR, PUTATIVE-RELATED"/>
    <property type="match status" value="1"/>
</dbReference>
<protein>
    <submittedName>
        <fullName evidence="3">Uncharacterized protein</fullName>
    </submittedName>
</protein>
<gene>
    <name evidence="3" type="ORF">GLAREA_08279</name>
</gene>
<dbReference type="Proteomes" id="UP000016922">
    <property type="component" value="Unassembled WGS sequence"/>
</dbReference>
<dbReference type="Pfam" id="PF11951">
    <property type="entry name" value="Fungal_trans_2"/>
    <property type="match status" value="1"/>
</dbReference>
<dbReference type="OrthoDB" id="5213892at2759"/>
<dbReference type="HOGENOM" id="CLU_469323_0_0_1"/>
<dbReference type="PANTHER" id="PTHR37534">
    <property type="entry name" value="TRANSCRIPTIONAL ACTIVATOR PROTEIN UGA3"/>
    <property type="match status" value="1"/>
</dbReference>
<accession>S3CD13</accession>